<dbReference type="Gene3D" id="2.170.150.70">
    <property type="match status" value="1"/>
</dbReference>
<dbReference type="EMBL" id="JADGJD010000747">
    <property type="protein sequence ID" value="KAJ3048719.1"/>
    <property type="molecule type" value="Genomic_DNA"/>
</dbReference>
<dbReference type="InterPro" id="IPR006913">
    <property type="entry name" value="CENP-V/GFA"/>
</dbReference>
<reference evidence="5" key="1">
    <citation type="submission" date="2020-05" db="EMBL/GenBank/DDBJ databases">
        <title>Phylogenomic resolution of chytrid fungi.</title>
        <authorList>
            <person name="Stajich J.E."/>
            <person name="Amses K."/>
            <person name="Simmons R."/>
            <person name="Seto K."/>
            <person name="Myers J."/>
            <person name="Bonds A."/>
            <person name="Quandt C.A."/>
            <person name="Barry K."/>
            <person name="Liu P."/>
            <person name="Grigoriev I."/>
            <person name="Longcore J.E."/>
            <person name="James T.Y."/>
        </authorList>
    </citation>
    <scope>NUCLEOTIDE SEQUENCE</scope>
    <source>
        <strain evidence="5">JEL0318</strain>
    </source>
</reference>
<dbReference type="PROSITE" id="PS51891">
    <property type="entry name" value="CENP_V_GFA"/>
    <property type="match status" value="1"/>
</dbReference>
<keyword evidence="3" id="KW-0862">Zinc</keyword>
<dbReference type="GO" id="GO:0046872">
    <property type="term" value="F:metal ion binding"/>
    <property type="evidence" value="ECO:0007669"/>
    <property type="project" value="UniProtKB-KW"/>
</dbReference>
<feature type="domain" description="CENP-V/GFA" evidence="4">
    <location>
        <begin position="16"/>
        <end position="129"/>
    </location>
</feature>
<dbReference type="Pfam" id="PF04828">
    <property type="entry name" value="GFA"/>
    <property type="match status" value="1"/>
</dbReference>
<comment type="caution">
    <text evidence="5">The sequence shown here is derived from an EMBL/GenBank/DDBJ whole genome shotgun (WGS) entry which is preliminary data.</text>
</comment>
<keyword evidence="6" id="KW-1185">Reference proteome</keyword>
<comment type="similarity">
    <text evidence="1">Belongs to the Gfa family.</text>
</comment>
<keyword evidence="2" id="KW-0479">Metal-binding</keyword>
<dbReference type="SUPFAM" id="SSF51316">
    <property type="entry name" value="Mss4-like"/>
    <property type="match status" value="1"/>
</dbReference>
<evidence type="ECO:0000313" key="5">
    <source>
        <dbReference type="EMBL" id="KAJ3048719.1"/>
    </source>
</evidence>
<evidence type="ECO:0000256" key="1">
    <source>
        <dbReference type="ARBA" id="ARBA00005495"/>
    </source>
</evidence>
<organism evidence="5 6">
    <name type="scientific">Rhizophlyctis rosea</name>
    <dbReference type="NCBI Taxonomy" id="64517"/>
    <lineage>
        <taxon>Eukaryota</taxon>
        <taxon>Fungi</taxon>
        <taxon>Fungi incertae sedis</taxon>
        <taxon>Chytridiomycota</taxon>
        <taxon>Chytridiomycota incertae sedis</taxon>
        <taxon>Chytridiomycetes</taxon>
        <taxon>Rhizophlyctidales</taxon>
        <taxon>Rhizophlyctidaceae</taxon>
        <taxon>Rhizophlyctis</taxon>
    </lineage>
</organism>
<evidence type="ECO:0000259" key="4">
    <source>
        <dbReference type="PROSITE" id="PS51891"/>
    </source>
</evidence>
<dbReference type="PANTHER" id="PTHR28620">
    <property type="entry name" value="CENTROMERE PROTEIN V"/>
    <property type="match status" value="1"/>
</dbReference>
<dbReference type="PANTHER" id="PTHR28620:SF1">
    <property type="entry name" value="CENP-V_GFA DOMAIN-CONTAINING PROTEIN"/>
    <property type="match status" value="1"/>
</dbReference>
<dbReference type="InterPro" id="IPR011057">
    <property type="entry name" value="Mss4-like_sf"/>
</dbReference>
<gene>
    <name evidence="5" type="ORF">HK097_010257</name>
</gene>
<dbReference type="GO" id="GO:0016846">
    <property type="term" value="F:carbon-sulfur lyase activity"/>
    <property type="evidence" value="ECO:0007669"/>
    <property type="project" value="InterPro"/>
</dbReference>
<dbReference type="Proteomes" id="UP001212841">
    <property type="component" value="Unassembled WGS sequence"/>
</dbReference>
<evidence type="ECO:0000256" key="2">
    <source>
        <dbReference type="ARBA" id="ARBA00022723"/>
    </source>
</evidence>
<protein>
    <recommendedName>
        <fullName evidence="4">CENP-V/GFA domain-containing protein</fullName>
    </recommendedName>
</protein>
<dbReference type="InterPro" id="IPR052355">
    <property type="entry name" value="CENP-V-like"/>
</dbReference>
<accession>A0AAD5X393</accession>
<sequence>MSNKYAADLSVPPTPIKGACPCRSFTFTLSHTPTKLNSCNCSFCSKRATLYANYPPSAVTIDSNTHDGVYANKPEIGRFHFCNKCGCGTYTEAAEWEMDEAVGQYKMKEGEWRVSIDARLIEGEEVGFDVKKVEVDVIDGKNLW</sequence>
<evidence type="ECO:0000256" key="3">
    <source>
        <dbReference type="ARBA" id="ARBA00022833"/>
    </source>
</evidence>
<dbReference type="AlphaFoldDB" id="A0AAD5X393"/>
<name>A0AAD5X393_9FUNG</name>
<proteinExistence type="inferred from homology"/>
<evidence type="ECO:0000313" key="6">
    <source>
        <dbReference type="Proteomes" id="UP001212841"/>
    </source>
</evidence>